<dbReference type="AlphaFoldDB" id="A0A8J9X8F8"/>
<feature type="chain" id="PRO_5035456478" evidence="1">
    <location>
        <begin position="21"/>
        <end position="248"/>
    </location>
</feature>
<accession>A0A8J9X8F8</accession>
<evidence type="ECO:0000313" key="2">
    <source>
        <dbReference type="EMBL" id="CAG9286062.1"/>
    </source>
</evidence>
<gene>
    <name evidence="2" type="ORF">PTTT1_LOCUS31094</name>
</gene>
<protein>
    <submittedName>
        <fullName evidence="2">Uncharacterized protein</fullName>
    </submittedName>
</protein>
<sequence>MDWIKFLFLLMASGWKRGNSWRLTSQSSNLSKIRPRSGAITPGILLYATLPKGYEEVGTRLIQEAGRQCGITDDNRLKAEWKAGRIIVTVYGDSYVSDPVDSDADFEEGDDYIDIDDREMEHLEVAVNAVASPPPGAVDVTQLTRAINAAFDADEVGLAIAEAHEVEVTTPGASDELSGIMFQSYRGFDVIVQHMDKKTKKQKIIEGRLHERNDEFTVINIKGRMKNLKNQDIISVKLPKAKREKGSQ</sequence>
<proteinExistence type="predicted"/>
<keyword evidence="1" id="KW-0732">Signal</keyword>
<evidence type="ECO:0000256" key="1">
    <source>
        <dbReference type="SAM" id="SignalP"/>
    </source>
</evidence>
<dbReference type="EMBL" id="OU594962">
    <property type="protein sequence ID" value="CAG9286062.1"/>
    <property type="molecule type" value="Genomic_DNA"/>
</dbReference>
<name>A0A8J9X8F8_PHATR</name>
<organism evidence="2">
    <name type="scientific">Phaeodactylum tricornutum</name>
    <name type="common">Diatom</name>
    <dbReference type="NCBI Taxonomy" id="2850"/>
    <lineage>
        <taxon>Eukaryota</taxon>
        <taxon>Sar</taxon>
        <taxon>Stramenopiles</taxon>
        <taxon>Ochrophyta</taxon>
        <taxon>Bacillariophyta</taxon>
        <taxon>Bacillariophyceae</taxon>
        <taxon>Bacillariophycidae</taxon>
        <taxon>Naviculales</taxon>
        <taxon>Phaeodactylaceae</taxon>
        <taxon>Phaeodactylum</taxon>
    </lineage>
</organism>
<reference evidence="2" key="1">
    <citation type="submission" date="2022-02" db="EMBL/GenBank/DDBJ databases">
        <authorList>
            <person name="Giguere J D."/>
        </authorList>
    </citation>
    <scope>NUCLEOTIDE SEQUENCE</scope>
    <source>
        <strain evidence="2">CCAP 1055/1</strain>
    </source>
</reference>
<dbReference type="Proteomes" id="UP000836788">
    <property type="component" value="Chromosome 21"/>
</dbReference>
<feature type="signal peptide" evidence="1">
    <location>
        <begin position="1"/>
        <end position="20"/>
    </location>
</feature>